<proteinExistence type="predicted"/>
<dbReference type="PROSITE" id="PS50297">
    <property type="entry name" value="ANK_REP_REGION"/>
    <property type="match status" value="4"/>
</dbReference>
<dbReference type="PRINTS" id="PR01415">
    <property type="entry name" value="ANKYRIN"/>
</dbReference>
<dbReference type="EMBL" id="JAZAVJ010000109">
    <property type="protein sequence ID" value="KAK7414160.1"/>
    <property type="molecule type" value="Genomic_DNA"/>
</dbReference>
<keyword evidence="5" id="KW-1185">Reference proteome</keyword>
<evidence type="ECO:0000256" key="3">
    <source>
        <dbReference type="PROSITE-ProRule" id="PRU00023"/>
    </source>
</evidence>
<protein>
    <recommendedName>
        <fullName evidence="6">Ankyrin</fullName>
    </recommendedName>
</protein>
<accession>A0ABR1GZ89</accession>
<dbReference type="Proteomes" id="UP001498476">
    <property type="component" value="Unassembled WGS sequence"/>
</dbReference>
<feature type="repeat" description="ANK" evidence="3">
    <location>
        <begin position="37"/>
        <end position="69"/>
    </location>
</feature>
<feature type="repeat" description="ANK" evidence="3">
    <location>
        <begin position="136"/>
        <end position="168"/>
    </location>
</feature>
<keyword evidence="2 3" id="KW-0040">ANK repeat</keyword>
<evidence type="ECO:0000256" key="1">
    <source>
        <dbReference type="ARBA" id="ARBA00022737"/>
    </source>
</evidence>
<sequence length="345" mass="37573">MTGSDEDRLKWAVEEGNATEVELLLEQGANPGLKDESQQMPLVWAAKAGQTDVVRLLLEKDVEIDSRDEEGRTPLSYAAEEGHAAVVSLLLDKGADVHSRDEAEWTPLMSAAMRGHEAVASLLLEGGAGPDTRDNDGWSPLLHAAADGHAGVVSLLLERGADPDIRDEEQQSAISWAAEHGHLAVVELLLARNVSPNDDETDQTPLAKALDHSFDTEDYTIVKLLLKHGADPFSEVYWDNRSPLELAAANGLKEMVALFLSVDAVSSRAKQDHVREAICKAAMGRREDLLELLFAHYSPEETDLLTPWERVSNQSCGCTEEISLSLLRPYLPPGTGGEEKESADK</sequence>
<evidence type="ECO:0000313" key="5">
    <source>
        <dbReference type="Proteomes" id="UP001498476"/>
    </source>
</evidence>
<gene>
    <name evidence="4" type="ORF">QQX98_006946</name>
</gene>
<dbReference type="Gene3D" id="1.25.40.20">
    <property type="entry name" value="Ankyrin repeat-containing domain"/>
    <property type="match status" value="3"/>
</dbReference>
<dbReference type="Pfam" id="PF12796">
    <property type="entry name" value="Ank_2"/>
    <property type="match status" value="2"/>
</dbReference>
<organism evidence="4 5">
    <name type="scientific">Neonectria punicea</name>
    <dbReference type="NCBI Taxonomy" id="979145"/>
    <lineage>
        <taxon>Eukaryota</taxon>
        <taxon>Fungi</taxon>
        <taxon>Dikarya</taxon>
        <taxon>Ascomycota</taxon>
        <taxon>Pezizomycotina</taxon>
        <taxon>Sordariomycetes</taxon>
        <taxon>Hypocreomycetidae</taxon>
        <taxon>Hypocreales</taxon>
        <taxon>Nectriaceae</taxon>
        <taxon>Neonectria</taxon>
    </lineage>
</organism>
<evidence type="ECO:0008006" key="6">
    <source>
        <dbReference type="Google" id="ProtNLM"/>
    </source>
</evidence>
<feature type="repeat" description="ANK" evidence="3">
    <location>
        <begin position="4"/>
        <end position="36"/>
    </location>
</feature>
<reference evidence="4 5" key="1">
    <citation type="journal article" date="2025" name="Microbiol. Resour. Announc.">
        <title>Draft genome sequences for Neonectria magnoliae and Neonectria punicea, canker pathogens of Liriodendron tulipifera and Acer saccharum in West Virginia.</title>
        <authorList>
            <person name="Petronek H.M."/>
            <person name="Kasson M.T."/>
            <person name="Metheny A.M."/>
            <person name="Stauder C.M."/>
            <person name="Lovett B."/>
            <person name="Lynch S.C."/>
            <person name="Garnas J.R."/>
            <person name="Kasson L.R."/>
            <person name="Stajich J.E."/>
        </authorList>
    </citation>
    <scope>NUCLEOTIDE SEQUENCE [LARGE SCALE GENOMIC DNA]</scope>
    <source>
        <strain evidence="4 5">NRRL 64653</strain>
    </source>
</reference>
<evidence type="ECO:0000313" key="4">
    <source>
        <dbReference type="EMBL" id="KAK7414160.1"/>
    </source>
</evidence>
<dbReference type="InterPro" id="IPR036770">
    <property type="entry name" value="Ankyrin_rpt-contain_sf"/>
</dbReference>
<evidence type="ECO:0000256" key="2">
    <source>
        <dbReference type="ARBA" id="ARBA00023043"/>
    </source>
</evidence>
<dbReference type="Pfam" id="PF13637">
    <property type="entry name" value="Ank_4"/>
    <property type="match status" value="1"/>
</dbReference>
<feature type="repeat" description="ANK" evidence="3">
    <location>
        <begin position="103"/>
        <end position="135"/>
    </location>
</feature>
<dbReference type="SUPFAM" id="SSF48403">
    <property type="entry name" value="Ankyrin repeat"/>
    <property type="match status" value="1"/>
</dbReference>
<comment type="caution">
    <text evidence="4">The sequence shown here is derived from an EMBL/GenBank/DDBJ whole genome shotgun (WGS) entry which is preliminary data.</text>
</comment>
<keyword evidence="1" id="KW-0677">Repeat</keyword>
<dbReference type="PANTHER" id="PTHR24171">
    <property type="entry name" value="ANKYRIN REPEAT DOMAIN-CONTAINING PROTEIN 39-RELATED"/>
    <property type="match status" value="1"/>
</dbReference>
<name>A0ABR1GZ89_9HYPO</name>
<feature type="repeat" description="ANK" evidence="3">
    <location>
        <begin position="70"/>
        <end position="102"/>
    </location>
</feature>
<dbReference type="InterPro" id="IPR002110">
    <property type="entry name" value="Ankyrin_rpt"/>
</dbReference>
<dbReference type="PROSITE" id="PS50088">
    <property type="entry name" value="ANK_REPEAT"/>
    <property type="match status" value="5"/>
</dbReference>
<dbReference type="SMART" id="SM00248">
    <property type="entry name" value="ANK"/>
    <property type="match status" value="8"/>
</dbReference>